<reference evidence="10" key="1">
    <citation type="submission" date="2022-03" db="EMBL/GenBank/DDBJ databases">
        <authorList>
            <person name="Sayadi A."/>
        </authorList>
    </citation>
    <scope>NUCLEOTIDE SEQUENCE</scope>
</reference>
<keyword evidence="4 9" id="KW-0378">Hydrolase</keyword>
<keyword evidence="5 9" id="KW-0904">Protein phosphatase</keyword>
<gene>
    <name evidence="10" type="ORF">ACAOBT_LOCUS27980</name>
</gene>
<comment type="subcellular location">
    <subcellularLocation>
        <location evidence="1 9">Nucleus</location>
    </subcellularLocation>
</comment>
<sequence length="72" mass="8039">MTYEYGSSRFLSKKGFDVKSYGTGDKVKIPGSAADKPNIYDFGTSYEEIYLDLLQKDKALMVFSIHWTATGG</sequence>
<dbReference type="InterPro" id="IPR006811">
    <property type="entry name" value="RNA_pol_II_suA"/>
</dbReference>
<dbReference type="Proteomes" id="UP001152888">
    <property type="component" value="Unassembled WGS sequence"/>
</dbReference>
<dbReference type="GO" id="GO:0006397">
    <property type="term" value="P:mRNA processing"/>
    <property type="evidence" value="ECO:0007669"/>
    <property type="project" value="UniProtKB-KW"/>
</dbReference>
<dbReference type="OrthoDB" id="57957at2759"/>
<evidence type="ECO:0000256" key="2">
    <source>
        <dbReference type="ARBA" id="ARBA00008978"/>
    </source>
</evidence>
<evidence type="ECO:0000313" key="11">
    <source>
        <dbReference type="Proteomes" id="UP001152888"/>
    </source>
</evidence>
<comment type="catalytic activity">
    <reaction evidence="8 9">
        <text>O-phospho-L-threonyl-[protein] + H2O = L-threonyl-[protein] + phosphate</text>
        <dbReference type="Rhea" id="RHEA:47004"/>
        <dbReference type="Rhea" id="RHEA-COMP:11060"/>
        <dbReference type="Rhea" id="RHEA-COMP:11605"/>
        <dbReference type="ChEBI" id="CHEBI:15377"/>
        <dbReference type="ChEBI" id="CHEBI:30013"/>
        <dbReference type="ChEBI" id="CHEBI:43474"/>
        <dbReference type="ChEBI" id="CHEBI:61977"/>
        <dbReference type="EC" id="3.1.3.16"/>
    </reaction>
</comment>
<dbReference type="GO" id="GO:0004722">
    <property type="term" value="F:protein serine/threonine phosphatase activity"/>
    <property type="evidence" value="ECO:0007669"/>
    <property type="project" value="UniProtKB-UniRule"/>
</dbReference>
<dbReference type="Gene3D" id="6.10.140.550">
    <property type="match status" value="1"/>
</dbReference>
<dbReference type="GO" id="GO:0005634">
    <property type="term" value="C:nucleus"/>
    <property type="evidence" value="ECO:0007669"/>
    <property type="project" value="UniProtKB-SubCell"/>
</dbReference>
<dbReference type="Pfam" id="PF04722">
    <property type="entry name" value="Ssu72"/>
    <property type="match status" value="1"/>
</dbReference>
<evidence type="ECO:0000256" key="6">
    <source>
        <dbReference type="ARBA" id="ARBA00023242"/>
    </source>
</evidence>
<keyword evidence="3 9" id="KW-0507">mRNA processing</keyword>
<evidence type="ECO:0000256" key="7">
    <source>
        <dbReference type="ARBA" id="ARBA00047761"/>
    </source>
</evidence>
<evidence type="ECO:0000256" key="3">
    <source>
        <dbReference type="ARBA" id="ARBA00022664"/>
    </source>
</evidence>
<dbReference type="EC" id="3.1.3.16" evidence="9"/>
<keyword evidence="11" id="KW-1185">Reference proteome</keyword>
<organism evidence="10 11">
    <name type="scientific">Acanthoscelides obtectus</name>
    <name type="common">Bean weevil</name>
    <name type="synonym">Bruchus obtectus</name>
    <dbReference type="NCBI Taxonomy" id="200917"/>
    <lineage>
        <taxon>Eukaryota</taxon>
        <taxon>Metazoa</taxon>
        <taxon>Ecdysozoa</taxon>
        <taxon>Arthropoda</taxon>
        <taxon>Hexapoda</taxon>
        <taxon>Insecta</taxon>
        <taxon>Pterygota</taxon>
        <taxon>Neoptera</taxon>
        <taxon>Endopterygota</taxon>
        <taxon>Coleoptera</taxon>
        <taxon>Polyphaga</taxon>
        <taxon>Cucujiformia</taxon>
        <taxon>Chrysomeloidea</taxon>
        <taxon>Chrysomelidae</taxon>
        <taxon>Bruchinae</taxon>
        <taxon>Bruchini</taxon>
        <taxon>Acanthoscelides</taxon>
    </lineage>
</organism>
<comment type="similarity">
    <text evidence="2 9">Belongs to the SSU72 phosphatase family.</text>
</comment>
<dbReference type="AlphaFoldDB" id="A0A9P0M2W5"/>
<proteinExistence type="inferred from homology"/>
<evidence type="ECO:0000313" key="10">
    <source>
        <dbReference type="EMBL" id="CAH2004402.1"/>
    </source>
</evidence>
<dbReference type="PANTHER" id="PTHR20383">
    <property type="entry name" value="RNA POLYMERASE II SUBUNIT A C-TERMINAL DOMAIN PHOSPHATASE"/>
    <property type="match status" value="1"/>
</dbReference>
<evidence type="ECO:0000256" key="5">
    <source>
        <dbReference type="ARBA" id="ARBA00022912"/>
    </source>
</evidence>
<dbReference type="EMBL" id="CAKOFQ010007588">
    <property type="protein sequence ID" value="CAH2004402.1"/>
    <property type="molecule type" value="Genomic_DNA"/>
</dbReference>
<keyword evidence="6 9" id="KW-0539">Nucleus</keyword>
<evidence type="ECO:0000256" key="9">
    <source>
        <dbReference type="RuleBase" id="RU369031"/>
    </source>
</evidence>
<comment type="function">
    <text evidence="9">Protein phosphatase that catalyzes the dephosphorylation of the C-terminal domain of RNA polymerase II. Plays a role in RNA processing and termination.</text>
</comment>
<comment type="caution">
    <text evidence="10">The sequence shown here is derived from an EMBL/GenBank/DDBJ whole genome shotgun (WGS) entry which is preliminary data.</text>
</comment>
<evidence type="ECO:0000256" key="1">
    <source>
        <dbReference type="ARBA" id="ARBA00004123"/>
    </source>
</evidence>
<evidence type="ECO:0000256" key="8">
    <source>
        <dbReference type="ARBA" id="ARBA00048336"/>
    </source>
</evidence>
<protein>
    <recommendedName>
        <fullName evidence="9">RNA polymerase II subunit A C-terminal domain phosphatase SSU72</fullName>
        <shortName evidence="9">CTD phosphatase SSU72</shortName>
        <ecNumber evidence="9">3.1.3.16</ecNumber>
    </recommendedName>
</protein>
<name>A0A9P0M2W5_ACAOB</name>
<comment type="catalytic activity">
    <reaction evidence="7 9">
        <text>O-phospho-L-seryl-[protein] + H2O = L-seryl-[protein] + phosphate</text>
        <dbReference type="Rhea" id="RHEA:20629"/>
        <dbReference type="Rhea" id="RHEA-COMP:9863"/>
        <dbReference type="Rhea" id="RHEA-COMP:11604"/>
        <dbReference type="ChEBI" id="CHEBI:15377"/>
        <dbReference type="ChEBI" id="CHEBI:29999"/>
        <dbReference type="ChEBI" id="CHEBI:43474"/>
        <dbReference type="ChEBI" id="CHEBI:83421"/>
        <dbReference type="EC" id="3.1.3.16"/>
    </reaction>
</comment>
<accession>A0A9P0M2W5</accession>
<evidence type="ECO:0000256" key="4">
    <source>
        <dbReference type="ARBA" id="ARBA00022801"/>
    </source>
</evidence>